<gene>
    <name evidence="1" type="ORF">TRIP_B330206</name>
</gene>
<dbReference type="AlphaFoldDB" id="A0A653A7U6"/>
<protein>
    <submittedName>
        <fullName evidence="1">Uncharacterized protein</fullName>
    </submittedName>
</protein>
<name>A0A653A7U6_UNCDX</name>
<accession>A0A653A7U6</accession>
<proteinExistence type="predicted"/>
<organism evidence="1">
    <name type="scientific">Uncultured Desulfatiglans sp</name>
    <dbReference type="NCBI Taxonomy" id="1748965"/>
    <lineage>
        <taxon>Bacteria</taxon>
        <taxon>Pseudomonadati</taxon>
        <taxon>Thermodesulfobacteriota</taxon>
        <taxon>Desulfobacteria</taxon>
        <taxon>Desulfatiglandales</taxon>
        <taxon>Desulfatiglandaceae</taxon>
        <taxon>Desulfatiglans</taxon>
        <taxon>environmental samples</taxon>
    </lineage>
</organism>
<sequence>MPELKRLPSSRQILVGQKLDDSYNRVADSPPVIEDPLDQAGDIDFFAYSIEPFNSPQTGMVAV</sequence>
<dbReference type="EMBL" id="UPXX01000027">
    <property type="protein sequence ID" value="VBB44028.1"/>
    <property type="molecule type" value="Genomic_DNA"/>
</dbReference>
<evidence type="ECO:0000313" key="1">
    <source>
        <dbReference type="EMBL" id="VBB44028.1"/>
    </source>
</evidence>
<reference evidence="1" key="1">
    <citation type="submission" date="2018-07" db="EMBL/GenBank/DDBJ databases">
        <authorList>
            <consortium name="Genoscope - CEA"/>
            <person name="William W."/>
        </authorList>
    </citation>
    <scope>NUCLEOTIDE SEQUENCE</scope>
    <source>
        <strain evidence="1">IK1</strain>
    </source>
</reference>